<protein>
    <recommendedName>
        <fullName evidence="1">Reverse transcriptase zinc-binding domain-containing protein</fullName>
    </recommendedName>
</protein>
<dbReference type="PANTHER" id="PTHR31676:SF197">
    <property type="entry name" value="DUF538 DOMAIN-CONTAINING PROTEIN"/>
    <property type="match status" value="1"/>
</dbReference>
<comment type="caution">
    <text evidence="2">The sequence shown here is derived from an EMBL/GenBank/DDBJ whole genome shotgun (WGS) entry which is preliminary data.</text>
</comment>
<name>A0ABR0VMF8_REHGL</name>
<evidence type="ECO:0000313" key="2">
    <source>
        <dbReference type="EMBL" id="KAK6136378.1"/>
    </source>
</evidence>
<proteinExistence type="predicted"/>
<dbReference type="Gene3D" id="2.30.240.10">
    <property type="entry name" value="At5g01610-like"/>
    <property type="match status" value="1"/>
</dbReference>
<gene>
    <name evidence="2" type="ORF">DH2020_029868</name>
</gene>
<dbReference type="InterPro" id="IPR036758">
    <property type="entry name" value="At5g01610-like"/>
</dbReference>
<dbReference type="Pfam" id="PF04398">
    <property type="entry name" value="DUF538"/>
    <property type="match status" value="1"/>
</dbReference>
<dbReference type="InterPro" id="IPR026960">
    <property type="entry name" value="RVT-Znf"/>
</dbReference>
<accession>A0ABR0VMF8</accession>
<dbReference type="PANTHER" id="PTHR31676">
    <property type="entry name" value="T31J12.3 PROTEIN-RELATED"/>
    <property type="match status" value="1"/>
</dbReference>
<dbReference type="EMBL" id="JABTTQ020001040">
    <property type="protein sequence ID" value="KAK6136378.1"/>
    <property type="molecule type" value="Genomic_DNA"/>
</dbReference>
<reference evidence="2 3" key="1">
    <citation type="journal article" date="2021" name="Comput. Struct. Biotechnol. J.">
        <title>De novo genome assembly of the potent medicinal plant Rehmannia glutinosa using nanopore technology.</title>
        <authorList>
            <person name="Ma L."/>
            <person name="Dong C."/>
            <person name="Song C."/>
            <person name="Wang X."/>
            <person name="Zheng X."/>
            <person name="Niu Y."/>
            <person name="Chen S."/>
            <person name="Feng W."/>
        </authorList>
    </citation>
    <scope>NUCLEOTIDE SEQUENCE [LARGE SCALE GENOMIC DNA]</scope>
    <source>
        <strain evidence="2">DH-2019</strain>
    </source>
</reference>
<dbReference type="Pfam" id="PF13966">
    <property type="entry name" value="zf-RVT"/>
    <property type="match status" value="1"/>
</dbReference>
<evidence type="ECO:0000313" key="3">
    <source>
        <dbReference type="Proteomes" id="UP001318860"/>
    </source>
</evidence>
<organism evidence="2 3">
    <name type="scientific">Rehmannia glutinosa</name>
    <name type="common">Chinese foxglove</name>
    <dbReference type="NCBI Taxonomy" id="99300"/>
    <lineage>
        <taxon>Eukaryota</taxon>
        <taxon>Viridiplantae</taxon>
        <taxon>Streptophyta</taxon>
        <taxon>Embryophyta</taxon>
        <taxon>Tracheophyta</taxon>
        <taxon>Spermatophyta</taxon>
        <taxon>Magnoliopsida</taxon>
        <taxon>eudicotyledons</taxon>
        <taxon>Gunneridae</taxon>
        <taxon>Pentapetalae</taxon>
        <taxon>asterids</taxon>
        <taxon>lamiids</taxon>
        <taxon>Lamiales</taxon>
        <taxon>Orobanchaceae</taxon>
        <taxon>Rehmannieae</taxon>
        <taxon>Rehmannia</taxon>
    </lineage>
</organism>
<sequence>MGVESEVPPKIQIFVWKVVRGILPTRAALRRRGMDVDSSCVRCGFHSETIEHVLRDCSWTEFMWATSPLRLQPMDARERGDITEWIEHVMTNGEKESQSLFAILMWMAWHARNMKIFQQKEIQHQWCIRTALKMHDEQVKAAERERSRNFPRAADVWQKPDAPWVKINTDASIVGGVGTGLGAIVRNSEGQHLNSLVQFRPEEMEVDIAEALACKEGGISDFALDLASGRFELRLLYPSPCDAKFETHVRYQCNITGSVSYGKIANLSGVAAQELFLWLSVKAIEVDVPSSGLIYFDVGVVFKQFSLSFFETPKDCDALKGGDRGDDVVVLFDDRRLHRDRGRIVENHPEEFVRKSLTDDEQRAVS</sequence>
<dbReference type="InterPro" id="IPR007493">
    <property type="entry name" value="DUF538"/>
</dbReference>
<dbReference type="Proteomes" id="UP001318860">
    <property type="component" value="Unassembled WGS sequence"/>
</dbReference>
<evidence type="ECO:0000259" key="1">
    <source>
        <dbReference type="Pfam" id="PF13966"/>
    </source>
</evidence>
<keyword evidence="3" id="KW-1185">Reference proteome</keyword>
<feature type="domain" description="Reverse transcriptase zinc-binding" evidence="1">
    <location>
        <begin position="5"/>
        <end position="64"/>
    </location>
</feature>
<dbReference type="SUPFAM" id="SSF141562">
    <property type="entry name" value="At5g01610-like"/>
    <property type="match status" value="1"/>
</dbReference>